<name>A0A2N5SAY9_9BASI</name>
<comment type="caution">
    <text evidence="2">The sequence shown here is derived from an EMBL/GenBank/DDBJ whole genome shotgun (WGS) entry which is preliminary data.</text>
</comment>
<evidence type="ECO:0000313" key="2">
    <source>
        <dbReference type="EMBL" id="PLW10406.1"/>
    </source>
</evidence>
<dbReference type="EMBL" id="PGCJ01001061">
    <property type="protein sequence ID" value="PLW10406.1"/>
    <property type="molecule type" value="Genomic_DNA"/>
</dbReference>
<sequence length="285" mass="30024">MDILNDSFGGAATLLPDHLPALSQPPVSSISPARDEPFPNHHDHHQSTSAASALSSQLVTTSLQFVSAQQGSGSGSTASTISNNTNLFEQPTPGSISISGLTPRHLNGFTPNAAHNNHVLNQTTLHSLPINPNLHSAANEPLSQVNRLAVSEHPLRKLSLILSSESALLTTNYHALEPLGYESVRFSHSHTVIGRQPATCHSSLSLVEPSMSIAIAPVQGTSASAESPATPRSWVPMGSPSGSTDSLTCSDEEDELEGNGLMRSSGCDQESRLSTPLPARLRMRG</sequence>
<dbReference type="Proteomes" id="UP000235388">
    <property type="component" value="Unassembled WGS sequence"/>
</dbReference>
<organism evidence="2 3">
    <name type="scientific">Puccinia coronata f. sp. avenae</name>
    <dbReference type="NCBI Taxonomy" id="200324"/>
    <lineage>
        <taxon>Eukaryota</taxon>
        <taxon>Fungi</taxon>
        <taxon>Dikarya</taxon>
        <taxon>Basidiomycota</taxon>
        <taxon>Pucciniomycotina</taxon>
        <taxon>Pucciniomycetes</taxon>
        <taxon>Pucciniales</taxon>
        <taxon>Pucciniaceae</taxon>
        <taxon>Puccinia</taxon>
    </lineage>
</organism>
<dbReference type="STRING" id="200324.A0A2N5SAY9"/>
<feature type="region of interest" description="Disordered" evidence="1">
    <location>
        <begin position="222"/>
        <end position="285"/>
    </location>
</feature>
<feature type="compositionally biased region" description="Polar residues" evidence="1">
    <location>
        <begin position="240"/>
        <end position="249"/>
    </location>
</feature>
<accession>A0A2N5SAY9</accession>
<proteinExistence type="predicted"/>
<evidence type="ECO:0000313" key="3">
    <source>
        <dbReference type="Proteomes" id="UP000235388"/>
    </source>
</evidence>
<gene>
    <name evidence="2" type="ORF">PCANC_19687</name>
</gene>
<evidence type="ECO:0000256" key="1">
    <source>
        <dbReference type="SAM" id="MobiDB-lite"/>
    </source>
</evidence>
<dbReference type="AlphaFoldDB" id="A0A2N5SAY9"/>
<feature type="region of interest" description="Disordered" evidence="1">
    <location>
        <begin position="19"/>
        <end position="53"/>
    </location>
</feature>
<keyword evidence="3" id="KW-1185">Reference proteome</keyword>
<protein>
    <submittedName>
        <fullName evidence="2">Uncharacterized protein</fullName>
    </submittedName>
</protein>
<reference evidence="2 3" key="1">
    <citation type="submission" date="2017-11" db="EMBL/GenBank/DDBJ databases">
        <title>De novo assembly and phasing of dikaryotic genomes from two isolates of Puccinia coronata f. sp. avenae, the causal agent of oat crown rust.</title>
        <authorList>
            <person name="Miller M.E."/>
            <person name="Zhang Y."/>
            <person name="Omidvar V."/>
            <person name="Sperschneider J."/>
            <person name="Schwessinger B."/>
            <person name="Raley C."/>
            <person name="Palmer J.M."/>
            <person name="Garnica D."/>
            <person name="Upadhyaya N."/>
            <person name="Rathjen J."/>
            <person name="Taylor J.M."/>
            <person name="Park R.F."/>
            <person name="Dodds P.N."/>
            <person name="Hirsch C.D."/>
            <person name="Kianian S.F."/>
            <person name="Figueroa M."/>
        </authorList>
    </citation>
    <scope>NUCLEOTIDE SEQUENCE [LARGE SCALE GENOMIC DNA]</scope>
    <source>
        <strain evidence="2">12NC29</strain>
    </source>
</reference>